<reference evidence="2" key="1">
    <citation type="submission" date="2020-07" db="EMBL/GenBank/DDBJ databases">
        <title>Genome sequence and genetic diversity analysis of an under-domesticated orphan crop, white fonio (Digitaria exilis).</title>
        <authorList>
            <person name="Bennetzen J.L."/>
            <person name="Chen S."/>
            <person name="Ma X."/>
            <person name="Wang X."/>
            <person name="Yssel A.E.J."/>
            <person name="Chaluvadi S.R."/>
            <person name="Johnson M."/>
            <person name="Gangashetty P."/>
            <person name="Hamidou F."/>
            <person name="Sanogo M.D."/>
            <person name="Zwaenepoel A."/>
            <person name="Wallace J."/>
            <person name="Van De Peer Y."/>
            <person name="Van Deynze A."/>
        </authorList>
    </citation>
    <scope>NUCLEOTIDE SEQUENCE</scope>
    <source>
        <tissue evidence="2">Leaves</tissue>
    </source>
</reference>
<dbReference type="PANTHER" id="PTHR35546:SF80">
    <property type="entry name" value="F-BOX DOMAIN CONTAINING PROTEIN EXPRESSED"/>
    <property type="match status" value="1"/>
</dbReference>
<organism evidence="2 3">
    <name type="scientific">Digitaria exilis</name>
    <dbReference type="NCBI Taxonomy" id="1010633"/>
    <lineage>
        <taxon>Eukaryota</taxon>
        <taxon>Viridiplantae</taxon>
        <taxon>Streptophyta</taxon>
        <taxon>Embryophyta</taxon>
        <taxon>Tracheophyta</taxon>
        <taxon>Spermatophyta</taxon>
        <taxon>Magnoliopsida</taxon>
        <taxon>Liliopsida</taxon>
        <taxon>Poales</taxon>
        <taxon>Poaceae</taxon>
        <taxon>PACMAD clade</taxon>
        <taxon>Panicoideae</taxon>
        <taxon>Panicodae</taxon>
        <taxon>Paniceae</taxon>
        <taxon>Anthephorinae</taxon>
        <taxon>Digitaria</taxon>
    </lineage>
</organism>
<dbReference type="OrthoDB" id="676852at2759"/>
<dbReference type="SMART" id="SM00256">
    <property type="entry name" value="FBOX"/>
    <property type="match status" value="1"/>
</dbReference>
<dbReference type="InterPro" id="IPR055290">
    <property type="entry name" value="At3g26010-like"/>
</dbReference>
<evidence type="ECO:0000313" key="2">
    <source>
        <dbReference type="EMBL" id="KAF8642095.1"/>
    </source>
</evidence>
<dbReference type="InterPro" id="IPR001810">
    <property type="entry name" value="F-box_dom"/>
</dbReference>
<sequence length="438" mass="48393">MMAEPKRQWRNPAADLADDLIIEILVRLPARPLGRCKCVSRSWRDLIAGPVQRRRLAHTDAASGFFSVRAAANDLSFTSLSCSPGDGEGGGSSPPPFFLDQAFPFLPWNGMELVDSCNGLLLLRSGNHASGYTVCNPTTHGWAVELPLPSPLPKPSPLPEPNRAPLPDNLPPWEYEYARREQLREQWRREESRRPRPGAAALGFDPAVSPHFHVFELVAVDGNVVKAVRIYSSETGEWVLRDSAWSYRIAYSGENAHLSGCEWSYRLAHAGLDGFLHLTTTDAKTGAVVVVSVDAMGRTWRANRVSQEPPVSAAGAVIGHSQHRLLYVDTGDSGYFGRRERELSVYALEKKRGGADRWVLKHRAGSLDCNGCRVIGIHPDRDVIFLFDYRKLSLIAYDMDEQRGVQRLLLPPPSKFPTLGGPLVGVGLHHDVGEGKEK</sequence>
<dbReference type="Proteomes" id="UP000636709">
    <property type="component" value="Unassembled WGS sequence"/>
</dbReference>
<feature type="domain" description="F-box" evidence="1">
    <location>
        <begin position="16"/>
        <end position="55"/>
    </location>
</feature>
<evidence type="ECO:0000313" key="3">
    <source>
        <dbReference type="Proteomes" id="UP000636709"/>
    </source>
</evidence>
<keyword evidence="3" id="KW-1185">Reference proteome</keyword>
<dbReference type="PANTHER" id="PTHR35546">
    <property type="entry name" value="F-BOX PROTEIN INTERACTION DOMAIN PROTEIN-RELATED"/>
    <property type="match status" value="1"/>
</dbReference>
<accession>A0A835DW63</accession>
<dbReference type="SUPFAM" id="SSF81383">
    <property type="entry name" value="F-box domain"/>
    <property type="match status" value="1"/>
</dbReference>
<dbReference type="Gene3D" id="1.20.1280.50">
    <property type="match status" value="1"/>
</dbReference>
<dbReference type="Pfam" id="PF00646">
    <property type="entry name" value="F-box"/>
    <property type="match status" value="1"/>
</dbReference>
<proteinExistence type="predicted"/>
<name>A0A835DW63_9POAL</name>
<dbReference type="EMBL" id="JACEFO010003293">
    <property type="protein sequence ID" value="KAF8642095.1"/>
    <property type="molecule type" value="Genomic_DNA"/>
</dbReference>
<dbReference type="InterPro" id="IPR036047">
    <property type="entry name" value="F-box-like_dom_sf"/>
</dbReference>
<evidence type="ECO:0000259" key="1">
    <source>
        <dbReference type="SMART" id="SM00256"/>
    </source>
</evidence>
<protein>
    <recommendedName>
        <fullName evidence="1">F-box domain-containing protein</fullName>
    </recommendedName>
</protein>
<comment type="caution">
    <text evidence="2">The sequence shown here is derived from an EMBL/GenBank/DDBJ whole genome shotgun (WGS) entry which is preliminary data.</text>
</comment>
<dbReference type="AlphaFoldDB" id="A0A835DW63"/>
<dbReference type="CDD" id="cd22157">
    <property type="entry name" value="F-box_AtFBW1-like"/>
    <property type="match status" value="1"/>
</dbReference>
<gene>
    <name evidence="2" type="ORF">HU200_067351</name>
</gene>